<dbReference type="GO" id="GO:0043066">
    <property type="term" value="P:negative regulation of apoptotic process"/>
    <property type="evidence" value="ECO:0007669"/>
    <property type="project" value="TreeGrafter"/>
</dbReference>
<dbReference type="GO" id="GO:0061630">
    <property type="term" value="F:ubiquitin protein ligase activity"/>
    <property type="evidence" value="ECO:0007669"/>
    <property type="project" value="TreeGrafter"/>
</dbReference>
<feature type="compositionally biased region" description="Acidic residues" evidence="5">
    <location>
        <begin position="162"/>
        <end position="173"/>
    </location>
</feature>
<name>A0A8W8JK11_MAGGI</name>
<sequence>RLPNPSTQSFPSWRSGTGVSPNSPECSLQSTVAIKCIQMGYPELTVRKAINIWQTRHGSRSFSLTDLVNVILDLRTSDSGYNSVEDLSNEENLNVGDSSESGSESVTSSENSLVKDEKVKNIDRTSVESEKLQENRHISAENVECSNDATKNHIENEKDSGYDSDSDDESESISDTEILQAENAELKERLFCRVCKDNTVSVIFLPCAHMCTCAQCYPAMKECPICTSRVKAVVKAFLV</sequence>
<feature type="compositionally biased region" description="Polar residues" evidence="5">
    <location>
        <begin position="80"/>
        <end position="97"/>
    </location>
</feature>
<dbReference type="Gene3D" id="1.10.533.10">
    <property type="entry name" value="Death Domain, Fas"/>
    <property type="match status" value="1"/>
</dbReference>
<evidence type="ECO:0000256" key="4">
    <source>
        <dbReference type="PROSITE-ProRule" id="PRU00175"/>
    </source>
</evidence>
<dbReference type="InterPro" id="IPR001841">
    <property type="entry name" value="Znf_RING"/>
</dbReference>
<evidence type="ECO:0000256" key="2">
    <source>
        <dbReference type="ARBA" id="ARBA00022771"/>
    </source>
</evidence>
<evidence type="ECO:0000256" key="3">
    <source>
        <dbReference type="ARBA" id="ARBA00022833"/>
    </source>
</evidence>
<dbReference type="EnsemblMetazoa" id="G19035.5">
    <property type="protein sequence ID" value="G19035.5:cds"/>
    <property type="gene ID" value="G19035"/>
</dbReference>
<dbReference type="Gene3D" id="1.10.1170.10">
    <property type="entry name" value="Inhibitor Of Apoptosis Protein (2mihbC-IAP-1), Chain A"/>
    <property type="match status" value="1"/>
</dbReference>
<dbReference type="SUPFAM" id="SSF57850">
    <property type="entry name" value="RING/U-box"/>
    <property type="match status" value="1"/>
</dbReference>
<dbReference type="GO" id="GO:0005634">
    <property type="term" value="C:nucleus"/>
    <property type="evidence" value="ECO:0007669"/>
    <property type="project" value="TreeGrafter"/>
</dbReference>
<protein>
    <recommendedName>
        <fullName evidence="6">RING-type domain-containing protein</fullName>
    </recommendedName>
</protein>
<organism evidence="7 8">
    <name type="scientific">Magallana gigas</name>
    <name type="common">Pacific oyster</name>
    <name type="synonym">Crassostrea gigas</name>
    <dbReference type="NCBI Taxonomy" id="29159"/>
    <lineage>
        <taxon>Eukaryota</taxon>
        <taxon>Metazoa</taxon>
        <taxon>Spiralia</taxon>
        <taxon>Lophotrochozoa</taxon>
        <taxon>Mollusca</taxon>
        <taxon>Bivalvia</taxon>
        <taxon>Autobranchia</taxon>
        <taxon>Pteriomorphia</taxon>
        <taxon>Ostreida</taxon>
        <taxon>Ostreoidea</taxon>
        <taxon>Ostreidae</taxon>
        <taxon>Magallana</taxon>
    </lineage>
</organism>
<accession>A0A8W8JK11</accession>
<feature type="region of interest" description="Disordered" evidence="5">
    <location>
        <begin position="1"/>
        <end position="24"/>
    </location>
</feature>
<dbReference type="PROSITE" id="PS50089">
    <property type="entry name" value="ZF_RING_2"/>
    <property type="match status" value="1"/>
</dbReference>
<evidence type="ECO:0000313" key="8">
    <source>
        <dbReference type="Proteomes" id="UP000005408"/>
    </source>
</evidence>
<dbReference type="Pfam" id="PF13920">
    <property type="entry name" value="zf-C3HC4_3"/>
    <property type="match status" value="1"/>
</dbReference>
<dbReference type="PANTHER" id="PTHR10044:SF139">
    <property type="entry name" value="DEATH-ASSOCIATED INHIBITOR OF APOPTOSIS 2"/>
    <property type="match status" value="1"/>
</dbReference>
<dbReference type="Proteomes" id="UP000005408">
    <property type="component" value="Unassembled WGS sequence"/>
</dbReference>
<feature type="compositionally biased region" description="Basic and acidic residues" evidence="5">
    <location>
        <begin position="150"/>
        <end position="161"/>
    </location>
</feature>
<feature type="compositionally biased region" description="Basic and acidic residues" evidence="5">
    <location>
        <begin position="113"/>
        <end position="139"/>
    </location>
</feature>
<keyword evidence="3" id="KW-0862">Zinc</keyword>
<dbReference type="GO" id="GO:0043027">
    <property type="term" value="F:cysteine-type endopeptidase inhibitor activity involved in apoptotic process"/>
    <property type="evidence" value="ECO:0007669"/>
    <property type="project" value="TreeGrafter"/>
</dbReference>
<evidence type="ECO:0000256" key="1">
    <source>
        <dbReference type="ARBA" id="ARBA00022723"/>
    </source>
</evidence>
<reference evidence="7" key="1">
    <citation type="submission" date="2022-08" db="UniProtKB">
        <authorList>
            <consortium name="EnsemblMetazoa"/>
        </authorList>
    </citation>
    <scope>IDENTIFICATION</scope>
    <source>
        <strain evidence="7">05x7-T-G4-1.051#20</strain>
    </source>
</reference>
<dbReference type="Gene3D" id="1.10.8.10">
    <property type="entry name" value="DNA helicase RuvA subunit, C-terminal domain"/>
    <property type="match status" value="1"/>
</dbReference>
<keyword evidence="8" id="KW-1185">Reference proteome</keyword>
<evidence type="ECO:0000259" key="6">
    <source>
        <dbReference type="PROSITE" id="PS50089"/>
    </source>
</evidence>
<dbReference type="GO" id="GO:0031398">
    <property type="term" value="P:positive regulation of protein ubiquitination"/>
    <property type="evidence" value="ECO:0007669"/>
    <property type="project" value="TreeGrafter"/>
</dbReference>
<evidence type="ECO:0000256" key="5">
    <source>
        <dbReference type="SAM" id="MobiDB-lite"/>
    </source>
</evidence>
<feature type="domain" description="RING-type" evidence="6">
    <location>
        <begin position="192"/>
        <end position="227"/>
    </location>
</feature>
<dbReference type="GO" id="GO:0051726">
    <property type="term" value="P:regulation of cell cycle"/>
    <property type="evidence" value="ECO:0007669"/>
    <property type="project" value="TreeGrafter"/>
</dbReference>
<dbReference type="InterPro" id="IPR011029">
    <property type="entry name" value="DEATH-like_dom_sf"/>
</dbReference>
<keyword evidence="2 4" id="KW-0863">Zinc-finger</keyword>
<feature type="region of interest" description="Disordered" evidence="5">
    <location>
        <begin position="80"/>
        <end position="173"/>
    </location>
</feature>
<dbReference type="GO" id="GO:0005737">
    <property type="term" value="C:cytoplasm"/>
    <property type="evidence" value="ECO:0007669"/>
    <property type="project" value="TreeGrafter"/>
</dbReference>
<dbReference type="GO" id="GO:0008270">
    <property type="term" value="F:zinc ion binding"/>
    <property type="evidence" value="ECO:0007669"/>
    <property type="project" value="UniProtKB-KW"/>
</dbReference>
<dbReference type="InterPro" id="IPR050784">
    <property type="entry name" value="IAP"/>
</dbReference>
<keyword evidence="1" id="KW-0479">Metal-binding</keyword>
<dbReference type="FunFam" id="1.10.1170.10:FF:000002">
    <property type="entry name" value="Baculoviral IAP repeat containing 7"/>
    <property type="match status" value="1"/>
</dbReference>
<feature type="compositionally biased region" description="Low complexity" evidence="5">
    <location>
        <begin position="98"/>
        <end position="112"/>
    </location>
</feature>
<dbReference type="AlphaFoldDB" id="A0A8W8JK11"/>
<evidence type="ECO:0000313" key="7">
    <source>
        <dbReference type="EnsemblMetazoa" id="G19035.5:cds"/>
    </source>
</evidence>
<dbReference type="PANTHER" id="PTHR10044">
    <property type="entry name" value="INHIBITOR OF APOPTOSIS"/>
    <property type="match status" value="1"/>
</dbReference>
<proteinExistence type="predicted"/>